<proteinExistence type="inferred from homology"/>
<dbReference type="EMBL" id="MCGN01000010">
    <property type="protein sequence ID" value="ORY92079.1"/>
    <property type="molecule type" value="Genomic_DNA"/>
</dbReference>
<keyword evidence="3" id="KW-0378">Hydrolase</keyword>
<dbReference type="OrthoDB" id="422720at2759"/>
<dbReference type="Pfam" id="PF05049">
    <property type="entry name" value="IIGP"/>
    <property type="match status" value="1"/>
</dbReference>
<dbReference type="InterPro" id="IPR030385">
    <property type="entry name" value="G_IRG_dom"/>
</dbReference>
<dbReference type="STRING" id="13706.A0A1X2H2V7"/>
<sequence>MIIVAFPILNAYTFVTEQELTGVKLMDGAIGGLLGVLGWPLAPFLACYGVFQVLFSDGPSEGVAVPPEIKERARHDIGLDEQFYNVAVVGVSGTGKSSVVNGLMGYHDKDKHAAITGETEATSRPRGYRHPDLRSVILWDMPGAGTMQHPADTYFEDKFLCAFDSLVIVTAER</sequence>
<dbReference type="PANTHER" id="PTHR32341">
    <property type="entry name" value="INTERFERON-INDUCIBLE GTPASE"/>
    <property type="match status" value="1"/>
</dbReference>
<dbReference type="InterPro" id="IPR051515">
    <property type="entry name" value="IRG"/>
</dbReference>
<dbReference type="GO" id="GO:0016020">
    <property type="term" value="C:membrane"/>
    <property type="evidence" value="ECO:0007669"/>
    <property type="project" value="InterPro"/>
</dbReference>
<dbReference type="Gene3D" id="3.40.50.300">
    <property type="entry name" value="P-loop containing nucleotide triphosphate hydrolases"/>
    <property type="match status" value="1"/>
</dbReference>
<dbReference type="PANTHER" id="PTHR32341:SF10">
    <property type="entry name" value="INTERFERON-INDUCIBLE GTPASE 5"/>
    <property type="match status" value="1"/>
</dbReference>
<dbReference type="PROSITE" id="PS51716">
    <property type="entry name" value="G_IRG"/>
    <property type="match status" value="1"/>
</dbReference>
<dbReference type="AlphaFoldDB" id="A0A1X2H2V7"/>
<evidence type="ECO:0000313" key="6">
    <source>
        <dbReference type="EMBL" id="ORY92079.1"/>
    </source>
</evidence>
<accession>A0A1X2H2V7</accession>
<evidence type="ECO:0000259" key="5">
    <source>
        <dbReference type="PROSITE" id="PS51716"/>
    </source>
</evidence>
<dbReference type="Proteomes" id="UP000242180">
    <property type="component" value="Unassembled WGS sequence"/>
</dbReference>
<comment type="caution">
    <text evidence="6">The sequence shown here is derived from an EMBL/GenBank/DDBJ whole genome shotgun (WGS) entry which is preliminary data.</text>
</comment>
<evidence type="ECO:0000256" key="1">
    <source>
        <dbReference type="ARBA" id="ARBA00005429"/>
    </source>
</evidence>
<dbReference type="InterPro" id="IPR007743">
    <property type="entry name" value="Immunity-related_GTPase-like"/>
</dbReference>
<keyword evidence="4" id="KW-0342">GTP-binding</keyword>
<reference evidence="6 7" key="1">
    <citation type="submission" date="2016-07" db="EMBL/GenBank/DDBJ databases">
        <title>Pervasive Adenine N6-methylation of Active Genes in Fungi.</title>
        <authorList>
            <consortium name="DOE Joint Genome Institute"/>
            <person name="Mondo S.J."/>
            <person name="Dannebaum R.O."/>
            <person name="Kuo R.C."/>
            <person name="Labutti K."/>
            <person name="Haridas S."/>
            <person name="Kuo A."/>
            <person name="Salamov A."/>
            <person name="Ahrendt S.R."/>
            <person name="Lipzen A."/>
            <person name="Sullivan W."/>
            <person name="Andreopoulos W.B."/>
            <person name="Clum A."/>
            <person name="Lindquist E."/>
            <person name="Daum C."/>
            <person name="Ramamoorthy G.K."/>
            <person name="Gryganskyi A."/>
            <person name="Culley D."/>
            <person name="Magnuson J.K."/>
            <person name="James T.Y."/>
            <person name="O'Malley M.A."/>
            <person name="Stajich J.E."/>
            <person name="Spatafora J.W."/>
            <person name="Visel A."/>
            <person name="Grigoriev I.V."/>
        </authorList>
    </citation>
    <scope>NUCLEOTIDE SEQUENCE [LARGE SCALE GENOMIC DNA]</scope>
    <source>
        <strain evidence="6 7">NRRL 2496</strain>
    </source>
</reference>
<feature type="domain" description="IRG-type G" evidence="5">
    <location>
        <begin position="82"/>
        <end position="173"/>
    </location>
</feature>
<gene>
    <name evidence="6" type="ORF">BCR43DRAFT_532601</name>
</gene>
<evidence type="ECO:0000256" key="2">
    <source>
        <dbReference type="ARBA" id="ARBA00022741"/>
    </source>
</evidence>
<name>A0A1X2H2V7_SYNRA</name>
<dbReference type="InterPro" id="IPR027417">
    <property type="entry name" value="P-loop_NTPase"/>
</dbReference>
<organism evidence="6 7">
    <name type="scientific">Syncephalastrum racemosum</name>
    <name type="common">Filamentous fungus</name>
    <dbReference type="NCBI Taxonomy" id="13706"/>
    <lineage>
        <taxon>Eukaryota</taxon>
        <taxon>Fungi</taxon>
        <taxon>Fungi incertae sedis</taxon>
        <taxon>Mucoromycota</taxon>
        <taxon>Mucoromycotina</taxon>
        <taxon>Mucoromycetes</taxon>
        <taxon>Mucorales</taxon>
        <taxon>Syncephalastraceae</taxon>
        <taxon>Syncephalastrum</taxon>
    </lineage>
</organism>
<dbReference type="GO" id="GO:0016787">
    <property type="term" value="F:hydrolase activity"/>
    <property type="evidence" value="ECO:0007669"/>
    <property type="project" value="UniProtKB-KW"/>
</dbReference>
<dbReference type="InParanoid" id="A0A1X2H2V7"/>
<evidence type="ECO:0000256" key="4">
    <source>
        <dbReference type="ARBA" id="ARBA00023134"/>
    </source>
</evidence>
<keyword evidence="2" id="KW-0547">Nucleotide-binding</keyword>
<dbReference type="SUPFAM" id="SSF52540">
    <property type="entry name" value="P-loop containing nucleoside triphosphate hydrolases"/>
    <property type="match status" value="1"/>
</dbReference>
<protein>
    <submittedName>
        <fullName evidence="6">Interferon-inducible GTPase-domain-containing protein</fullName>
    </submittedName>
</protein>
<evidence type="ECO:0000256" key="3">
    <source>
        <dbReference type="ARBA" id="ARBA00022801"/>
    </source>
</evidence>
<comment type="similarity">
    <text evidence="1">Belongs to the TRAFAC class dynamin-like GTPase superfamily. IRG family.</text>
</comment>
<keyword evidence="7" id="KW-1185">Reference proteome</keyword>
<evidence type="ECO:0000313" key="7">
    <source>
        <dbReference type="Proteomes" id="UP000242180"/>
    </source>
</evidence>
<dbReference type="GO" id="GO:0005525">
    <property type="term" value="F:GTP binding"/>
    <property type="evidence" value="ECO:0007669"/>
    <property type="project" value="UniProtKB-KW"/>
</dbReference>